<organism evidence="3 4">
    <name type="scientific">Bifiguratus adelaidae</name>
    <dbReference type="NCBI Taxonomy" id="1938954"/>
    <lineage>
        <taxon>Eukaryota</taxon>
        <taxon>Fungi</taxon>
        <taxon>Fungi incertae sedis</taxon>
        <taxon>Mucoromycota</taxon>
        <taxon>Mucoromycotina</taxon>
        <taxon>Endogonomycetes</taxon>
        <taxon>Endogonales</taxon>
        <taxon>Endogonales incertae sedis</taxon>
        <taxon>Bifiguratus</taxon>
    </lineage>
</organism>
<evidence type="ECO:0000313" key="4">
    <source>
        <dbReference type="Proteomes" id="UP000242875"/>
    </source>
</evidence>
<feature type="transmembrane region" description="Helical" evidence="2">
    <location>
        <begin position="139"/>
        <end position="162"/>
    </location>
</feature>
<evidence type="ECO:0000256" key="2">
    <source>
        <dbReference type="SAM" id="Phobius"/>
    </source>
</evidence>
<feature type="compositionally biased region" description="Polar residues" evidence="1">
    <location>
        <begin position="348"/>
        <end position="359"/>
    </location>
</feature>
<feature type="compositionally biased region" description="Basic and acidic residues" evidence="1">
    <location>
        <begin position="366"/>
        <end position="376"/>
    </location>
</feature>
<keyword evidence="2" id="KW-1133">Transmembrane helix</keyword>
<gene>
    <name evidence="3" type="ORF">BZG36_00412</name>
</gene>
<feature type="region of interest" description="Disordered" evidence="1">
    <location>
        <begin position="323"/>
        <end position="376"/>
    </location>
</feature>
<keyword evidence="2" id="KW-0472">Membrane</keyword>
<name>A0A261Y808_9FUNG</name>
<reference evidence="3 4" key="1">
    <citation type="journal article" date="2017" name="Mycologia">
        <title>Bifiguratus adelaidae, gen. et sp. nov., a new member of Mucoromycotina in endophytic and soil-dwelling habitats.</title>
        <authorList>
            <person name="Torres-Cruz T.J."/>
            <person name="Billingsley Tobias T.L."/>
            <person name="Almatruk M."/>
            <person name="Hesse C."/>
            <person name="Kuske C.R."/>
            <person name="Desiro A."/>
            <person name="Benucci G.M."/>
            <person name="Bonito G."/>
            <person name="Stajich J.E."/>
            <person name="Dunlap C."/>
            <person name="Arnold A.E."/>
            <person name="Porras-Alfaro A."/>
        </authorList>
    </citation>
    <scope>NUCLEOTIDE SEQUENCE [LARGE SCALE GENOMIC DNA]</scope>
    <source>
        <strain evidence="3 4">AZ0501</strain>
    </source>
</reference>
<keyword evidence="4" id="KW-1185">Reference proteome</keyword>
<dbReference type="Proteomes" id="UP000242875">
    <property type="component" value="Unassembled WGS sequence"/>
</dbReference>
<proteinExistence type="predicted"/>
<sequence length="873" mass="98410">MNVANAARYYGWLANPVIYTHLFIVAVAIYINALVLALVELQRRLFAHFEDFEQRSALFWATIICMVVFDADAIAAKVVDILKLANHPELNTPYLILYDAALGLAVLSVVLGVCYVFIPVVQLNNRRQDRNDTRGLAVAIWYIGLVICFLIAWAALFISWNFQQKLDPNSIRKDAGDYLIRMLLLIAYAVPPPKPILQLIQHGIFSIRRSELNSTHLFSSRSRRQEANSSRVSTAFERSQDRSRDQERSLILSSITMDTQTFTNIVEMTPTHTHYNFRILNISLTLAVVFERPSRDSTGEGDVDEIEDVDNVEDVDDVEDDVVGRSEAARASGKLGDDEDGERLGGMSSMSEDISNRSVLHSPKPVGDHPNYHDEGNKAEPGRFCWIRSQILVKSGIEDEDGHYENEDELAKVFMCFDGQGPLARDECFECTRAGVKEGFGKLTLETLKKENFNLKLQLYHSSAECAPTRQDDSELLEEVQRLRAIINHQDSRMKRSHTRPFERIMSMESAEEEEDYKEYEIYEDRAVESEDDMEAALFEQIEPGSIADKHFHSMTSGDLYACDTDNSDDMHLQGMYDAFARSFSPLHSAYDPICNVSPRSFPSTASTCPDIASDIDEVLMNEHETARMDYGRYHDLGIQFSPDSHHEPCVEEFEAISLRRRRRKRVHMDGNEADTEYDGHRIRRMVQRHYASCPCILAHLARVEPTTMQVQVSDTDNEETTSVRTYLDLPAKPQIAVGELSAILARLSAQQSALARLASLRQCLEGKIDLYLQSLSSMRFSSTQFPPLIACIILAIGGVNLTLNERLNEYLASAKEDLDLALDVVTFADILESGHGDDELCDTLDTWAGYVAWYAIVSIVGVYSDGDVCVGC</sequence>
<comment type="caution">
    <text evidence="3">The sequence shown here is derived from an EMBL/GenBank/DDBJ whole genome shotgun (WGS) entry which is preliminary data.</text>
</comment>
<feature type="region of interest" description="Disordered" evidence="1">
    <location>
        <begin position="219"/>
        <end position="247"/>
    </location>
</feature>
<feature type="transmembrane region" description="Helical" evidence="2">
    <location>
        <begin position="58"/>
        <end position="76"/>
    </location>
</feature>
<dbReference type="AlphaFoldDB" id="A0A261Y808"/>
<keyword evidence="2" id="KW-0812">Transmembrane</keyword>
<protein>
    <submittedName>
        <fullName evidence="3">Uncharacterized protein</fullName>
    </submittedName>
</protein>
<feature type="transmembrane region" description="Helical" evidence="2">
    <location>
        <begin position="96"/>
        <end position="118"/>
    </location>
</feature>
<accession>A0A261Y808</accession>
<evidence type="ECO:0000256" key="1">
    <source>
        <dbReference type="SAM" id="MobiDB-lite"/>
    </source>
</evidence>
<dbReference type="EMBL" id="MVBO01000002">
    <property type="protein sequence ID" value="OZJ06766.1"/>
    <property type="molecule type" value="Genomic_DNA"/>
</dbReference>
<evidence type="ECO:0000313" key="3">
    <source>
        <dbReference type="EMBL" id="OZJ06766.1"/>
    </source>
</evidence>
<feature type="transmembrane region" description="Helical" evidence="2">
    <location>
        <begin position="18"/>
        <end position="38"/>
    </location>
</feature>
<feature type="compositionally biased region" description="Basic and acidic residues" evidence="1">
    <location>
        <begin position="238"/>
        <end position="247"/>
    </location>
</feature>